<keyword evidence="2 4" id="KW-0067">ATP-binding</keyword>
<dbReference type="InterPro" id="IPR019821">
    <property type="entry name" value="Kinesin_motor_CS"/>
</dbReference>
<feature type="domain" description="Kinesin motor" evidence="8">
    <location>
        <begin position="178"/>
        <end position="463"/>
    </location>
</feature>
<dbReference type="InterPro" id="IPR001752">
    <property type="entry name" value="Kinesin_motor_dom"/>
</dbReference>
<dbReference type="InterPro" id="IPR027640">
    <property type="entry name" value="Kinesin-like_fam"/>
</dbReference>
<keyword evidence="1 4" id="KW-0547">Nucleotide-binding</keyword>
<accession>A0A118K2H1</accession>
<feature type="binding site" evidence="4">
    <location>
        <begin position="262"/>
        <end position="269"/>
    </location>
    <ligand>
        <name>ATP</name>
        <dbReference type="ChEBI" id="CHEBI:30616"/>
    </ligand>
</feature>
<dbReference type="SMART" id="SM00129">
    <property type="entry name" value="KISc"/>
    <property type="match status" value="1"/>
</dbReference>
<comment type="caution">
    <text evidence="9">The sequence shown here is derived from an EMBL/GenBank/DDBJ whole genome shotgun (WGS) entry which is preliminary data.</text>
</comment>
<keyword evidence="10" id="KW-1185">Reference proteome</keyword>
<keyword evidence="7" id="KW-1133">Transmembrane helix</keyword>
<dbReference type="GO" id="GO:0003777">
    <property type="term" value="F:microtubule motor activity"/>
    <property type="evidence" value="ECO:0007669"/>
    <property type="project" value="InterPro"/>
</dbReference>
<feature type="transmembrane region" description="Helical" evidence="7">
    <location>
        <begin position="442"/>
        <end position="462"/>
    </location>
</feature>
<evidence type="ECO:0000256" key="4">
    <source>
        <dbReference type="PROSITE-ProRule" id="PRU00283"/>
    </source>
</evidence>
<name>A0A118K2H1_CYNCS</name>
<evidence type="ECO:0000256" key="6">
    <source>
        <dbReference type="SAM" id="MobiDB-lite"/>
    </source>
</evidence>
<gene>
    <name evidence="9" type="ORF">Ccrd_017334</name>
</gene>
<dbReference type="PANTHER" id="PTHR47972:SF50">
    <property type="entry name" value="KINESIN-LIKE PROTEIN KIN-14P"/>
    <property type="match status" value="1"/>
</dbReference>
<dbReference type="PANTHER" id="PTHR47972">
    <property type="entry name" value="KINESIN-LIKE PROTEIN KLP-3"/>
    <property type="match status" value="1"/>
</dbReference>
<reference evidence="9 10" key="1">
    <citation type="journal article" date="2016" name="Sci. Rep.">
        <title>The genome sequence of the outbreeding globe artichoke constructed de novo incorporating a phase-aware low-pass sequencing strategy of F1 progeny.</title>
        <authorList>
            <person name="Scaglione D."/>
            <person name="Reyes-Chin-Wo S."/>
            <person name="Acquadro A."/>
            <person name="Froenicke L."/>
            <person name="Portis E."/>
            <person name="Beitel C."/>
            <person name="Tirone M."/>
            <person name="Mauro R."/>
            <person name="Lo Monaco A."/>
            <person name="Mauromicale G."/>
            <person name="Faccioli P."/>
            <person name="Cattivelli L."/>
            <person name="Rieseberg L."/>
            <person name="Michelmore R."/>
            <person name="Lanteri S."/>
        </authorList>
    </citation>
    <scope>NUCLEOTIDE SEQUENCE [LARGE SCALE GENOMIC DNA]</scope>
    <source>
        <strain evidence="9">2C</strain>
    </source>
</reference>
<dbReference type="EMBL" id="LEKV01002210">
    <property type="protein sequence ID" value="KVI04353.1"/>
    <property type="molecule type" value="Genomic_DNA"/>
</dbReference>
<dbReference type="GO" id="GO:0005524">
    <property type="term" value="F:ATP binding"/>
    <property type="evidence" value="ECO:0007669"/>
    <property type="project" value="UniProtKB-UniRule"/>
</dbReference>
<dbReference type="PRINTS" id="PR00380">
    <property type="entry name" value="KINESINHEAVY"/>
</dbReference>
<dbReference type="GO" id="GO:0007018">
    <property type="term" value="P:microtubule-based movement"/>
    <property type="evidence" value="ECO:0007669"/>
    <property type="project" value="InterPro"/>
</dbReference>
<dbReference type="PROSITE" id="PS50067">
    <property type="entry name" value="KINESIN_MOTOR_2"/>
    <property type="match status" value="1"/>
</dbReference>
<keyword evidence="5" id="KW-0493">Microtubule</keyword>
<evidence type="ECO:0000259" key="8">
    <source>
        <dbReference type="PROSITE" id="PS50067"/>
    </source>
</evidence>
<dbReference type="GO" id="GO:0008017">
    <property type="term" value="F:microtubule binding"/>
    <property type="evidence" value="ECO:0007669"/>
    <property type="project" value="InterPro"/>
</dbReference>
<dbReference type="Proteomes" id="UP000243975">
    <property type="component" value="Unassembled WGS sequence"/>
</dbReference>
<dbReference type="Pfam" id="PF00225">
    <property type="entry name" value="Kinesin"/>
    <property type="match status" value="2"/>
</dbReference>
<evidence type="ECO:0000313" key="10">
    <source>
        <dbReference type="Proteomes" id="UP000243975"/>
    </source>
</evidence>
<dbReference type="STRING" id="59895.A0A118K2H1"/>
<dbReference type="InterPro" id="IPR027417">
    <property type="entry name" value="P-loop_NTPase"/>
</dbReference>
<organism evidence="9 10">
    <name type="scientific">Cynara cardunculus var. scolymus</name>
    <name type="common">Globe artichoke</name>
    <name type="synonym">Cynara scolymus</name>
    <dbReference type="NCBI Taxonomy" id="59895"/>
    <lineage>
        <taxon>Eukaryota</taxon>
        <taxon>Viridiplantae</taxon>
        <taxon>Streptophyta</taxon>
        <taxon>Embryophyta</taxon>
        <taxon>Tracheophyta</taxon>
        <taxon>Spermatophyta</taxon>
        <taxon>Magnoliopsida</taxon>
        <taxon>eudicotyledons</taxon>
        <taxon>Gunneridae</taxon>
        <taxon>Pentapetalae</taxon>
        <taxon>asterids</taxon>
        <taxon>campanulids</taxon>
        <taxon>Asterales</taxon>
        <taxon>Asteraceae</taxon>
        <taxon>Carduoideae</taxon>
        <taxon>Cardueae</taxon>
        <taxon>Carduinae</taxon>
        <taxon>Cynara</taxon>
    </lineage>
</organism>
<keyword evidence="3 4" id="KW-0505">Motor protein</keyword>
<feature type="region of interest" description="Disordered" evidence="6">
    <location>
        <begin position="1"/>
        <end position="33"/>
    </location>
</feature>
<dbReference type="SUPFAM" id="SSF52540">
    <property type="entry name" value="P-loop containing nucleoside triphosphate hydrolases"/>
    <property type="match status" value="1"/>
</dbReference>
<evidence type="ECO:0000256" key="1">
    <source>
        <dbReference type="ARBA" id="ARBA00022741"/>
    </source>
</evidence>
<protein>
    <recommendedName>
        <fullName evidence="5">Kinesin-like protein</fullName>
    </recommendedName>
</protein>
<dbReference type="Gramene" id="KVI04353">
    <property type="protein sequence ID" value="KVI04353"/>
    <property type="gene ID" value="Ccrd_017334"/>
</dbReference>
<feature type="compositionally biased region" description="Basic and acidic residues" evidence="6">
    <location>
        <begin position="8"/>
        <end position="31"/>
    </location>
</feature>
<dbReference type="FunFam" id="3.40.850.10:FF:000111">
    <property type="entry name" value="p-loop nucleoside triphosphate hydrolase superfamily protein with CH (Calponin Homology) domain"/>
    <property type="match status" value="1"/>
</dbReference>
<evidence type="ECO:0000256" key="7">
    <source>
        <dbReference type="SAM" id="Phobius"/>
    </source>
</evidence>
<evidence type="ECO:0000256" key="3">
    <source>
        <dbReference type="ARBA" id="ARBA00023175"/>
    </source>
</evidence>
<dbReference type="AlphaFoldDB" id="A0A118K2H1"/>
<keyword evidence="7" id="KW-0812">Transmembrane</keyword>
<comment type="similarity">
    <text evidence="4 5">Belongs to the TRAFAC class myosin-kinesin ATPase superfamily. Kinesin family.</text>
</comment>
<evidence type="ECO:0000313" key="9">
    <source>
        <dbReference type="EMBL" id="KVI04353.1"/>
    </source>
</evidence>
<dbReference type="GO" id="GO:0005874">
    <property type="term" value="C:microtubule"/>
    <property type="evidence" value="ECO:0007669"/>
    <property type="project" value="UniProtKB-KW"/>
</dbReference>
<evidence type="ECO:0000256" key="5">
    <source>
        <dbReference type="RuleBase" id="RU000394"/>
    </source>
</evidence>
<dbReference type="PROSITE" id="PS00411">
    <property type="entry name" value="KINESIN_MOTOR_1"/>
    <property type="match status" value="1"/>
</dbReference>
<proteinExistence type="inferred from homology"/>
<evidence type="ECO:0000256" key="2">
    <source>
        <dbReference type="ARBA" id="ARBA00022840"/>
    </source>
</evidence>
<sequence>MFQTENTNSHEEKQNEEQDVERIMEEKDSKSAEIAALKQELEKARKKHEEHCLQIEAAGRKAQVGLEEKLREVESLLNKSKMKVQELEANSQSKMHWWNKKEHIYKTFTEFQLGALKELRFASQSVRQEFLKSQKTYSEDFDRLGTKVKVLQDAAESYQVAISENRKLHNEIQELKGNIRVYCRIRPFLPGQKDKQTTVDYIGENGEIIIVNPSKPGKESRRSFKFNKVYGPRATQAEVYGDIQQLIRSVLDGYNVCIFAYGQTGAGKTYTMSGPDNGSEEDWGVNYRALNDLFKISQISAQNSGLAVPDANMRQVNEPSDVMGVMEIGFKNRARSTTAMNERSSRSHSCLMWICMHSVVTIHVHGTELQTGVSLHGSLHLVDLAGSERIDRSEVIGDRLKEAQHINKSLAALGDVFFSLSQKSVHVPFRNSKLTQVLQSSLGNLLFPSLFCMFSYTFVIAVK</sequence>
<dbReference type="InterPro" id="IPR036961">
    <property type="entry name" value="Kinesin_motor_dom_sf"/>
</dbReference>
<keyword evidence="7" id="KW-0472">Membrane</keyword>
<dbReference type="Gene3D" id="3.40.850.10">
    <property type="entry name" value="Kinesin motor domain"/>
    <property type="match status" value="2"/>
</dbReference>